<comment type="caution">
    <text evidence="1">The sequence shown here is derived from an EMBL/GenBank/DDBJ whole genome shotgun (WGS) entry which is preliminary data.</text>
</comment>
<organism evidence="1 2">
    <name type="scientific">Mycena chlorophos</name>
    <name type="common">Agaric fungus</name>
    <name type="synonym">Agaricus chlorophos</name>
    <dbReference type="NCBI Taxonomy" id="658473"/>
    <lineage>
        <taxon>Eukaryota</taxon>
        <taxon>Fungi</taxon>
        <taxon>Dikarya</taxon>
        <taxon>Basidiomycota</taxon>
        <taxon>Agaricomycotina</taxon>
        <taxon>Agaricomycetes</taxon>
        <taxon>Agaricomycetidae</taxon>
        <taxon>Agaricales</taxon>
        <taxon>Marasmiineae</taxon>
        <taxon>Mycenaceae</taxon>
        <taxon>Mycena</taxon>
    </lineage>
</organism>
<proteinExistence type="predicted"/>
<evidence type="ECO:0000313" key="1">
    <source>
        <dbReference type="EMBL" id="KAF7322245.1"/>
    </source>
</evidence>
<evidence type="ECO:0000313" key="2">
    <source>
        <dbReference type="Proteomes" id="UP000613580"/>
    </source>
</evidence>
<dbReference type="EMBL" id="JACAZE010000001">
    <property type="protein sequence ID" value="KAF7322245.1"/>
    <property type="molecule type" value="Genomic_DNA"/>
</dbReference>
<dbReference type="AlphaFoldDB" id="A0A8H6TR63"/>
<dbReference type="Proteomes" id="UP000613580">
    <property type="component" value="Unassembled WGS sequence"/>
</dbReference>
<name>A0A8H6TR63_MYCCL</name>
<gene>
    <name evidence="1" type="ORF">HMN09_00001700</name>
</gene>
<reference evidence="1" key="1">
    <citation type="submission" date="2020-05" db="EMBL/GenBank/DDBJ databases">
        <title>Mycena genomes resolve the evolution of fungal bioluminescence.</title>
        <authorList>
            <person name="Tsai I.J."/>
        </authorList>
    </citation>
    <scope>NUCLEOTIDE SEQUENCE</scope>
    <source>
        <strain evidence="1">110903Hualien_Pintung</strain>
    </source>
</reference>
<protein>
    <submittedName>
        <fullName evidence="1">Uncharacterized protein</fullName>
    </submittedName>
</protein>
<keyword evidence="2" id="KW-1185">Reference proteome</keyword>
<sequence>MRTARTRTETRARLRISPAACSAHPLAATRNWSRCFKHLLSWPSLSEDIPRRREGFSDPSLFYSMGRGGEWACGGHEARTKCSGCKAVSVVAARSLRSAQGFLVGVAILLSRWPLSRSARSPSHQPYLVFTTKVCRKRTRRRRCRRWVAVCIPRWAARRRAQASIDRRRGRAVEAFCGGFRCSLARRISSGDPFSRSRLCGALPQHLKSRFSDWPQSKYISLSWQIDACG</sequence>
<accession>A0A8H6TR63</accession>